<dbReference type="Pfam" id="PF02900">
    <property type="entry name" value="LigB"/>
    <property type="match status" value="1"/>
</dbReference>
<name>A0AA39GJ59_SARSR</name>
<dbReference type="SUPFAM" id="SSF53213">
    <property type="entry name" value="LigB-like"/>
    <property type="match status" value="1"/>
</dbReference>
<organism evidence="8 9">
    <name type="scientific">Sarocladium strictum</name>
    <name type="common">Black bundle disease fungus</name>
    <name type="synonym">Acremonium strictum</name>
    <dbReference type="NCBI Taxonomy" id="5046"/>
    <lineage>
        <taxon>Eukaryota</taxon>
        <taxon>Fungi</taxon>
        <taxon>Dikarya</taxon>
        <taxon>Ascomycota</taxon>
        <taxon>Pezizomycotina</taxon>
        <taxon>Sordariomycetes</taxon>
        <taxon>Hypocreomycetidae</taxon>
        <taxon>Hypocreales</taxon>
        <taxon>Sarocladiaceae</taxon>
        <taxon>Sarocladium</taxon>
    </lineage>
</organism>
<evidence type="ECO:0000313" key="9">
    <source>
        <dbReference type="Proteomes" id="UP001175261"/>
    </source>
</evidence>
<feature type="signal peptide" evidence="6">
    <location>
        <begin position="1"/>
        <end position="27"/>
    </location>
</feature>
<dbReference type="Proteomes" id="UP001175261">
    <property type="component" value="Unassembled WGS sequence"/>
</dbReference>
<gene>
    <name evidence="8" type="ORF">NLU13_4590</name>
</gene>
<proteinExistence type="inferred from homology"/>
<accession>A0AA39GJ59</accession>
<dbReference type="GO" id="GO:0008198">
    <property type="term" value="F:ferrous iron binding"/>
    <property type="evidence" value="ECO:0007669"/>
    <property type="project" value="InterPro"/>
</dbReference>
<dbReference type="PIRSF" id="PIRSF006157">
    <property type="entry name" value="Doxgns_DODA"/>
    <property type="match status" value="1"/>
</dbReference>
<evidence type="ECO:0000256" key="2">
    <source>
        <dbReference type="ARBA" id="ARBA00007581"/>
    </source>
</evidence>
<dbReference type="PANTHER" id="PTHR30096">
    <property type="entry name" value="4,5-DOPA DIOXYGENASE EXTRADIOL-LIKE PROTEIN"/>
    <property type="match status" value="1"/>
</dbReference>
<keyword evidence="5" id="KW-0560">Oxidoreductase</keyword>
<dbReference type="CDD" id="cd07363">
    <property type="entry name" value="45_DOPA_Dioxygenase"/>
    <property type="match status" value="1"/>
</dbReference>
<feature type="chain" id="PRO_5041429866" description="Extradiol ring-cleavage dioxygenase class III enzyme subunit B domain-containing protein" evidence="6">
    <location>
        <begin position="28"/>
        <end position="323"/>
    </location>
</feature>
<keyword evidence="9" id="KW-1185">Reference proteome</keyword>
<keyword evidence="6" id="KW-0732">Signal</keyword>
<keyword evidence="4" id="KW-0862">Zinc</keyword>
<comment type="caution">
    <text evidence="8">The sequence shown here is derived from an EMBL/GenBank/DDBJ whole genome shotgun (WGS) entry which is preliminary data.</text>
</comment>
<feature type="domain" description="Extradiol ring-cleavage dioxygenase class III enzyme subunit B" evidence="7">
    <location>
        <begin position="45"/>
        <end position="299"/>
    </location>
</feature>
<evidence type="ECO:0000256" key="6">
    <source>
        <dbReference type="SAM" id="SignalP"/>
    </source>
</evidence>
<comment type="cofactor">
    <cofactor evidence="1">
        <name>Zn(2+)</name>
        <dbReference type="ChEBI" id="CHEBI:29105"/>
    </cofactor>
</comment>
<comment type="similarity">
    <text evidence="2">Belongs to the DODA-type extradiol aromatic ring-opening dioxygenase family.</text>
</comment>
<protein>
    <recommendedName>
        <fullName evidence="7">Extradiol ring-cleavage dioxygenase class III enzyme subunit B domain-containing protein</fullName>
    </recommendedName>
</protein>
<evidence type="ECO:0000256" key="1">
    <source>
        <dbReference type="ARBA" id="ARBA00001947"/>
    </source>
</evidence>
<dbReference type="InterPro" id="IPR014436">
    <property type="entry name" value="Extradiol_dOase_DODA"/>
</dbReference>
<dbReference type="InterPro" id="IPR004183">
    <property type="entry name" value="Xdiol_dOase_suB"/>
</dbReference>
<sequence length="323" mass="35457">MRTLLTILCVPLLACMLYSILQKRAFSFTSSIASRAKMPLAPVIVLSHGGGPMPLLGDPKHKDITYSLKNRVPKILGLGTPSQPKAIILVTAHWQTSTPHISSASSHSLLYDYGGFPEESYHLKYPASGDPAVAEEVKAAFSKAGLKPVMDEHRGWDHGVFVPMLLVDPKGTVPIVQVSILQSEDPEVHFRMGKALHSLRSQNIAIIGSGFASFHNLRVMFPLMSSGPNTPESQALIRKSKAFNEALTNATLEADQDKRAAALKDWRRFPNSYTMHPDHGGDHFMPLIVCAGAAEDGEKGRLYTDDFVGVKIYTYYWSTEEVA</sequence>
<dbReference type="PANTHER" id="PTHR30096:SF0">
    <property type="entry name" value="4,5-DOPA DIOXYGENASE EXTRADIOL-LIKE PROTEIN"/>
    <property type="match status" value="1"/>
</dbReference>
<dbReference type="AlphaFoldDB" id="A0AA39GJ59"/>
<dbReference type="EMBL" id="JAPDFR010000003">
    <property type="protein sequence ID" value="KAK0388345.1"/>
    <property type="molecule type" value="Genomic_DNA"/>
</dbReference>
<evidence type="ECO:0000259" key="7">
    <source>
        <dbReference type="Pfam" id="PF02900"/>
    </source>
</evidence>
<evidence type="ECO:0000256" key="5">
    <source>
        <dbReference type="ARBA" id="ARBA00023002"/>
    </source>
</evidence>
<keyword evidence="3" id="KW-0479">Metal-binding</keyword>
<dbReference type="GO" id="GO:0008270">
    <property type="term" value="F:zinc ion binding"/>
    <property type="evidence" value="ECO:0007669"/>
    <property type="project" value="InterPro"/>
</dbReference>
<evidence type="ECO:0000256" key="4">
    <source>
        <dbReference type="ARBA" id="ARBA00022833"/>
    </source>
</evidence>
<evidence type="ECO:0000256" key="3">
    <source>
        <dbReference type="ARBA" id="ARBA00022723"/>
    </source>
</evidence>
<dbReference type="Gene3D" id="3.40.830.10">
    <property type="entry name" value="LigB-like"/>
    <property type="match status" value="1"/>
</dbReference>
<evidence type="ECO:0000313" key="8">
    <source>
        <dbReference type="EMBL" id="KAK0388345.1"/>
    </source>
</evidence>
<reference evidence="8" key="1">
    <citation type="submission" date="2022-10" db="EMBL/GenBank/DDBJ databases">
        <title>Determination and structural analysis of whole genome sequence of Sarocladium strictum F4-1.</title>
        <authorList>
            <person name="Hu L."/>
            <person name="Jiang Y."/>
        </authorList>
    </citation>
    <scope>NUCLEOTIDE SEQUENCE</scope>
    <source>
        <strain evidence="8">F4-1</strain>
    </source>
</reference>
<dbReference type="GO" id="GO:0016702">
    <property type="term" value="F:oxidoreductase activity, acting on single donors with incorporation of molecular oxygen, incorporation of two atoms of oxygen"/>
    <property type="evidence" value="ECO:0007669"/>
    <property type="project" value="UniProtKB-ARBA"/>
</dbReference>